<feature type="region of interest" description="Disordered" evidence="1">
    <location>
        <begin position="1005"/>
        <end position="1072"/>
    </location>
</feature>
<dbReference type="CDD" id="cd00200">
    <property type="entry name" value="WD40"/>
    <property type="match status" value="1"/>
</dbReference>
<feature type="region of interest" description="Disordered" evidence="1">
    <location>
        <begin position="790"/>
        <end position="847"/>
    </location>
</feature>
<feature type="region of interest" description="Disordered" evidence="1">
    <location>
        <begin position="117"/>
        <end position="189"/>
    </location>
</feature>
<feature type="compositionally biased region" description="Basic and acidic residues" evidence="1">
    <location>
        <begin position="140"/>
        <end position="156"/>
    </location>
</feature>
<dbReference type="RefSeq" id="XP_008300556.1">
    <property type="nucleotide sequence ID" value="XM_008302334.1"/>
</dbReference>
<dbReference type="InterPro" id="IPR015943">
    <property type="entry name" value="WD40/YVTN_repeat-like_dom_sf"/>
</dbReference>
<feature type="domain" description="C2H2-type" evidence="2">
    <location>
        <begin position="1357"/>
        <end position="1380"/>
    </location>
</feature>
<feature type="compositionally biased region" description="Low complexity" evidence="1">
    <location>
        <begin position="790"/>
        <end position="834"/>
    </location>
</feature>
<accession>A0A3B5BL34</accession>
<dbReference type="FunFam" id="2.130.10.10:FF:000711">
    <property type="entry name" value="Zinc finger protein 106"/>
    <property type="match status" value="1"/>
</dbReference>
<dbReference type="FunFam" id="2.130.10.10:FF:001471">
    <property type="entry name" value="Zinc finger protein 106"/>
    <property type="match status" value="1"/>
</dbReference>
<dbReference type="PANTHER" id="PTHR14435">
    <property type="entry name" value="ZINC FINGER PROTEIN 106"/>
    <property type="match status" value="1"/>
</dbReference>
<dbReference type="GeneID" id="103372647"/>
<gene>
    <name evidence="5" type="primary">LOC103372647</name>
</gene>
<dbReference type="SMART" id="SM00355">
    <property type="entry name" value="ZnF_C2H2"/>
    <property type="match status" value="3"/>
</dbReference>
<dbReference type="GO" id="GO:0017124">
    <property type="term" value="F:SH3 domain binding"/>
    <property type="evidence" value="ECO:0007669"/>
    <property type="project" value="TreeGrafter"/>
</dbReference>
<evidence type="ECO:0000259" key="2">
    <source>
        <dbReference type="PROSITE" id="PS00028"/>
    </source>
</evidence>
<proteinExistence type="predicted"/>
<feature type="compositionally biased region" description="Basic and acidic residues" evidence="1">
    <location>
        <begin position="937"/>
        <end position="973"/>
    </location>
</feature>
<dbReference type="InterPro" id="IPR013087">
    <property type="entry name" value="Znf_C2H2_type"/>
</dbReference>
<feature type="region of interest" description="Disordered" evidence="1">
    <location>
        <begin position="327"/>
        <end position="357"/>
    </location>
</feature>
<sequence length="1425" mass="157191">MASSQNPHQNVGHQQCCPKFRKKIRRTYCILCRKYYLKAELHEHMHSMLHHRELDKALGTNSYHMCQACQTHSMGLNEYAEHISTAQHKAKFTILTSSNIKAYDVFKTLDKDATDRIRQRNKMLKKQERKTMKKKKKKQKQAEGQKHAQMQQEKKTVTSKATKPKKSRQSQLRISNQVQETHHNGSNNAVFQNKENSLQRSLHYADSALQDQSGRFVFWTGEPAGRTWHHPHVGDQFTTPTHHMRYDSNFSVSNQFSKAAVGSSQTDRHLAGPHKPQWDAAYTTQQIQLPDVSQPNYRNGQYSCGTYRDFPSDCFPRNGVIIFDRCQGESSGSSQPRQECSRGSDQPASADKSANAAPIRDVDVSAMLKQIRRVLGVREPCRADREARRQNAAQQAGGETERRAGVSFRSHVTSASAVPPPQVNGPAAPAAVCPSTVPPAKPKPTVFKTTQETTQYHEKSSVATGGLSDSRQTESQVAVDSWTSPNRSTVKATSFEPKSNSTRKVRIAHKPTKAQGDREVRLKPTLNKLLSLSGARSKLSWSQMCDNMRRKKLKSMPRFGIKFVNPPVDQERSTQPQDSDLPLSEGFHWESIPDSPSALDMTFPPAPPPQTTAADRHTETQSETQIQEPLEEPDAAQTRCSSQTAAGLSVKVEPKLDDEYEVSTNSGVPSNRKHKMLADDGIPDQEPRGKKKKTKSNKDSTPMEQLLVVSLREEELSHSLQDLDKSLFQARNALQAAYTEVQRLMLLRHQFTTEVNDLRAKRIEILQEMQEGYTGASGVVEKATTSSAPSAAAAVQPPVPLSSGAFPTSSSQQSPATTPASSVPQPQPAPLALSGKQEMVQQPAAGQTSYSANTVSCKADAPQVSMNQAVPLFPPSLLLQPSHLTTPTSGAASAQQPTAECSTSVKTPPPPESPARQQKQEKQKGLKGCIQTATLAEETHPAERISEEAVNHNKEQVELREPVADKSVPERESSAAIVIDEGNQSDGSVELIDPSNCVVIDIVESDNEDPPEKGSDVPVQPEPPQNSASTQTFQQSDSDRKVKPPAMTAKEEKTPAEPVEDEEPSVGAFENHTGPVLGLQVHDGLLYTCSGDNTARAYSLASRECQAVFEGHTNKINCLLVSSLPNMPTRLYTGSSDQTVRCYSIKSKKCLELISLPDRVLCLHIAWNILYVGLASGSVGSYDLKTLKQLDVFECHGPRGVSCLGTTQEGARRLLLVGSYDSTISVRDAKSGLLLRSLEGHTKTVLCLKVVNDLVFSGSSDTSVHAHNIHTGELIRIYKGHGHAVTSIVILGKVMVTACLDKLVRVYELQSHDRLQVYGGHSDMVMCMSVHRSVIYTGCYDGSVQAVKLNLMQNYRCWWQNCSLIFGISDHLVQHLVGDHTNPSLQTVKCRWRSCDAFFPTRQSVKEELPEHMQSHVTSDSEMQP</sequence>
<feature type="compositionally biased region" description="Polar residues" evidence="1">
    <location>
        <begin position="461"/>
        <end position="500"/>
    </location>
</feature>
<dbReference type="Gene3D" id="2.130.10.10">
    <property type="entry name" value="YVTN repeat-like/Quinoprotein amine dehydrogenase"/>
    <property type="match status" value="2"/>
</dbReference>
<dbReference type="STRING" id="144197.ENSSPAP00000028852"/>
<dbReference type="GeneTree" id="ENSGT00940000157336"/>
<dbReference type="GO" id="GO:0003723">
    <property type="term" value="F:RNA binding"/>
    <property type="evidence" value="ECO:0007669"/>
    <property type="project" value="InterPro"/>
</dbReference>
<evidence type="ECO:0000256" key="1">
    <source>
        <dbReference type="SAM" id="MobiDB-lite"/>
    </source>
</evidence>
<evidence type="ECO:0000313" key="4">
    <source>
        <dbReference type="Proteomes" id="UP000694891"/>
    </source>
</evidence>
<feature type="region of interest" description="Disordered" evidence="1">
    <location>
        <begin position="564"/>
        <end position="702"/>
    </location>
</feature>
<name>A0A3B5BL34_9TELE</name>
<dbReference type="OrthoDB" id="10002522at2759"/>
<dbReference type="InterPro" id="IPR001680">
    <property type="entry name" value="WD40_rpt"/>
</dbReference>
<organism evidence="3">
    <name type="scientific">Stegastes partitus</name>
    <name type="common">bicolor damselfish</name>
    <dbReference type="NCBI Taxonomy" id="144197"/>
    <lineage>
        <taxon>Eukaryota</taxon>
        <taxon>Metazoa</taxon>
        <taxon>Chordata</taxon>
        <taxon>Craniata</taxon>
        <taxon>Vertebrata</taxon>
        <taxon>Euteleostomi</taxon>
        <taxon>Actinopterygii</taxon>
        <taxon>Neopterygii</taxon>
        <taxon>Teleostei</taxon>
        <taxon>Neoteleostei</taxon>
        <taxon>Acanthomorphata</taxon>
        <taxon>Ovalentaria</taxon>
        <taxon>Pomacentridae</taxon>
        <taxon>Stegastes</taxon>
    </lineage>
</organism>
<dbReference type="GO" id="GO:0005829">
    <property type="term" value="C:cytosol"/>
    <property type="evidence" value="ECO:0007669"/>
    <property type="project" value="TreeGrafter"/>
</dbReference>
<keyword evidence="4" id="KW-1185">Reference proteome</keyword>
<feature type="compositionally biased region" description="Polar residues" evidence="1">
    <location>
        <begin position="169"/>
        <end position="189"/>
    </location>
</feature>
<feature type="region of interest" description="Disordered" evidence="1">
    <location>
        <begin position="385"/>
        <end position="503"/>
    </location>
</feature>
<dbReference type="Ensembl" id="ENSSPAT00000029318.1">
    <property type="protein sequence ID" value="ENSSPAP00000028852.1"/>
    <property type="gene ID" value="ENSSPAG00000021719.1"/>
</dbReference>
<dbReference type="GO" id="GO:0016020">
    <property type="term" value="C:membrane"/>
    <property type="evidence" value="ECO:0007669"/>
    <property type="project" value="TreeGrafter"/>
</dbReference>
<dbReference type="SUPFAM" id="SSF50978">
    <property type="entry name" value="WD40 repeat-like"/>
    <property type="match status" value="1"/>
</dbReference>
<feature type="region of interest" description="Disordered" evidence="1">
    <location>
        <begin position="881"/>
        <end position="990"/>
    </location>
</feature>
<dbReference type="Pfam" id="PF00400">
    <property type="entry name" value="WD40"/>
    <property type="match status" value="4"/>
</dbReference>
<reference evidence="3" key="1">
    <citation type="submission" date="2023-09" db="UniProtKB">
        <authorList>
            <consortium name="Ensembl"/>
        </authorList>
    </citation>
    <scope>IDENTIFICATION</scope>
</reference>
<reference evidence="5" key="2">
    <citation type="submission" date="2025-04" db="UniProtKB">
        <authorList>
            <consortium name="RefSeq"/>
        </authorList>
    </citation>
    <scope>IDENTIFICATION</scope>
</reference>
<dbReference type="Proteomes" id="UP000694891">
    <property type="component" value="Unplaced"/>
</dbReference>
<dbReference type="InterPro" id="IPR036322">
    <property type="entry name" value="WD40_repeat_dom_sf"/>
</dbReference>
<feature type="compositionally biased region" description="Polar residues" evidence="1">
    <location>
        <begin position="890"/>
        <end position="906"/>
    </location>
</feature>
<protein>
    <submittedName>
        <fullName evidence="3 5">Zinc finger protein 106-like</fullName>
    </submittedName>
</protein>
<dbReference type="PROSITE" id="PS00028">
    <property type="entry name" value="ZINC_FINGER_C2H2_1"/>
    <property type="match status" value="1"/>
</dbReference>
<dbReference type="InterPro" id="IPR042622">
    <property type="entry name" value="Znf106"/>
</dbReference>
<feature type="compositionally biased region" description="Polar residues" evidence="1">
    <location>
        <begin position="1025"/>
        <end position="1036"/>
    </location>
</feature>
<dbReference type="PANTHER" id="PTHR14435:SF2">
    <property type="entry name" value="ZINC FINGER PROTEIN 106"/>
    <property type="match status" value="1"/>
</dbReference>
<dbReference type="SMART" id="SM00320">
    <property type="entry name" value="WD40"/>
    <property type="match status" value="6"/>
</dbReference>
<evidence type="ECO:0000313" key="5">
    <source>
        <dbReference type="RefSeq" id="XP_008300556.1"/>
    </source>
</evidence>
<evidence type="ECO:0000313" key="3">
    <source>
        <dbReference type="Ensembl" id="ENSSPAP00000028852.1"/>
    </source>
</evidence>
<feature type="compositionally biased region" description="Polar residues" evidence="1">
    <location>
        <begin position="328"/>
        <end position="347"/>
    </location>
</feature>